<feature type="region of interest" description="Disordered" evidence="1">
    <location>
        <begin position="259"/>
        <end position="294"/>
    </location>
</feature>
<evidence type="ECO:0000256" key="2">
    <source>
        <dbReference type="SAM" id="Phobius"/>
    </source>
</evidence>
<dbReference type="AlphaFoldDB" id="A0A0D1EKB4"/>
<dbReference type="PATRIC" id="fig|935700.4.peg.274"/>
<name>A0A0D1EKB4_9RHOB</name>
<evidence type="ECO:0000313" key="4">
    <source>
        <dbReference type="Proteomes" id="UP000032232"/>
    </source>
</evidence>
<dbReference type="EMBL" id="JYFE01000006">
    <property type="protein sequence ID" value="KIT18024.1"/>
    <property type="molecule type" value="Genomic_DNA"/>
</dbReference>
<proteinExistence type="predicted"/>
<comment type="caution">
    <text evidence="3">The sequence shown here is derived from an EMBL/GenBank/DDBJ whole genome shotgun (WGS) entry which is preliminary data.</text>
</comment>
<keyword evidence="2" id="KW-0812">Transmembrane</keyword>
<keyword evidence="2" id="KW-1133">Transmembrane helix</keyword>
<sequence>MELLDYRYHIVRPAQGGAPVAFFRSQATWEAAKEAPPGARALLAGAGFVKPPPGGKVPEGWWPAERQAYFDMMTGMQAALEKIELPPPGLDGFRLEQFLAQFRQSIPEKITKLDVNAGKVPGKGERLKWGVGMVAVCGALGIAIFMGGPAMLTKVVSMEPMNLAGTNPADRDGIRVPVEEIESIAARTDLTAEEKRAMLQEVMRRSAAERAGTAPAPRTQSGAVVRGSGDSNGGFVNAGDNGGFVGSGSDSGGFVNAGDGGGFVSTGQRPQIEVEGRVQGSSDMRAALERLRNR</sequence>
<reference evidence="3 4" key="1">
    <citation type="submission" date="2015-02" db="EMBL/GenBank/DDBJ databases">
        <title>Genome Sequence of Jannaschia aquimarina DSM28248, a member of the Roseobacter clade.</title>
        <authorList>
            <person name="Voget S."/>
            <person name="Daniel R."/>
        </authorList>
    </citation>
    <scope>NUCLEOTIDE SEQUENCE [LARGE SCALE GENOMIC DNA]</scope>
    <source>
        <strain evidence="3 4">GSW-M26</strain>
    </source>
</reference>
<dbReference type="RefSeq" id="WP_043917107.1">
    <property type="nucleotide sequence ID" value="NZ_FZPF01000003.1"/>
</dbReference>
<gene>
    <name evidence="3" type="ORF">jaqu_02510</name>
</gene>
<protein>
    <submittedName>
        <fullName evidence="3">Uncharacterized protein</fullName>
    </submittedName>
</protein>
<feature type="region of interest" description="Disordered" evidence="1">
    <location>
        <begin position="205"/>
        <end position="231"/>
    </location>
</feature>
<dbReference type="Proteomes" id="UP000032232">
    <property type="component" value="Unassembled WGS sequence"/>
</dbReference>
<feature type="transmembrane region" description="Helical" evidence="2">
    <location>
        <begin position="129"/>
        <end position="152"/>
    </location>
</feature>
<accession>A0A0D1EKB4</accession>
<organism evidence="3 4">
    <name type="scientific">Jannaschia aquimarina</name>
    <dbReference type="NCBI Taxonomy" id="935700"/>
    <lineage>
        <taxon>Bacteria</taxon>
        <taxon>Pseudomonadati</taxon>
        <taxon>Pseudomonadota</taxon>
        <taxon>Alphaproteobacteria</taxon>
        <taxon>Rhodobacterales</taxon>
        <taxon>Roseobacteraceae</taxon>
        <taxon>Jannaschia</taxon>
    </lineage>
</organism>
<evidence type="ECO:0000256" key="1">
    <source>
        <dbReference type="SAM" id="MobiDB-lite"/>
    </source>
</evidence>
<dbReference type="STRING" id="935700.jaqu_02510"/>
<keyword evidence="4" id="KW-1185">Reference proteome</keyword>
<keyword evidence="2" id="KW-0472">Membrane</keyword>
<evidence type="ECO:0000313" key="3">
    <source>
        <dbReference type="EMBL" id="KIT18024.1"/>
    </source>
</evidence>